<protein>
    <submittedName>
        <fullName evidence="1">Uncharacterized protein</fullName>
    </submittedName>
</protein>
<proteinExistence type="predicted"/>
<gene>
    <name evidence="1" type="ORF">MED297_07721</name>
</gene>
<name>A4BKK7_9GAMM</name>
<accession>A4BKK7</accession>
<sequence length="87" mass="9918">MPRTSIALKELTQTIRLRIPFDELDDARVCSGLCIGCPKKLLEYLEQEVEYWEGEITRGETPTLGDVKRLARSATKIEKVLVKNQVL</sequence>
<keyword evidence="2" id="KW-1185">Reference proteome</keyword>
<dbReference type="EMBL" id="AAOE01000046">
    <property type="protein sequence ID" value="EAR07360.1"/>
    <property type="molecule type" value="Genomic_DNA"/>
</dbReference>
<dbReference type="AlphaFoldDB" id="A4BKK7"/>
<evidence type="ECO:0000313" key="2">
    <source>
        <dbReference type="Proteomes" id="UP000005953"/>
    </source>
</evidence>
<evidence type="ECO:0000313" key="1">
    <source>
        <dbReference type="EMBL" id="EAR07360.1"/>
    </source>
</evidence>
<organism evidence="1 2">
    <name type="scientific">Reinekea blandensis MED297</name>
    <dbReference type="NCBI Taxonomy" id="314283"/>
    <lineage>
        <taxon>Bacteria</taxon>
        <taxon>Pseudomonadati</taxon>
        <taxon>Pseudomonadota</taxon>
        <taxon>Gammaproteobacteria</taxon>
        <taxon>Oceanospirillales</taxon>
        <taxon>Saccharospirillaceae</taxon>
        <taxon>Reinekea</taxon>
    </lineage>
</organism>
<dbReference type="HOGENOM" id="CLU_162092_1_0_6"/>
<comment type="caution">
    <text evidence="1">The sequence shown here is derived from an EMBL/GenBank/DDBJ whole genome shotgun (WGS) entry which is preliminary data.</text>
</comment>
<dbReference type="STRING" id="314283.MED297_07721"/>
<reference evidence="1 2" key="1">
    <citation type="submission" date="2006-02" db="EMBL/GenBank/DDBJ databases">
        <authorList>
            <person name="Pinhassi J."/>
            <person name="Pedros-Alio C."/>
            <person name="Ferriera S."/>
            <person name="Johnson J."/>
            <person name="Kravitz S."/>
            <person name="Halpern A."/>
            <person name="Remington K."/>
            <person name="Beeson K."/>
            <person name="Tran B."/>
            <person name="Rogers Y.-H."/>
            <person name="Friedman R."/>
            <person name="Venter J.C."/>
        </authorList>
    </citation>
    <scope>NUCLEOTIDE SEQUENCE [LARGE SCALE GENOMIC DNA]</scope>
    <source>
        <strain evidence="1 2">MED297</strain>
    </source>
</reference>
<dbReference type="Proteomes" id="UP000005953">
    <property type="component" value="Unassembled WGS sequence"/>
</dbReference>